<dbReference type="KEGG" id="pvo:PVOR_06480"/>
<evidence type="ECO:0000256" key="6">
    <source>
        <dbReference type="ARBA" id="ARBA00023136"/>
    </source>
</evidence>
<dbReference type="GO" id="GO:0022857">
    <property type="term" value="F:transmembrane transporter activity"/>
    <property type="evidence" value="ECO:0007669"/>
    <property type="project" value="InterPro"/>
</dbReference>
<feature type="transmembrane region" description="Helical" evidence="7">
    <location>
        <begin position="178"/>
        <end position="204"/>
    </location>
</feature>
<evidence type="ECO:0000313" key="10">
    <source>
        <dbReference type="Proteomes" id="UP000003094"/>
    </source>
</evidence>
<name>A0A2R9SZP8_9BACL</name>
<dbReference type="InterPro" id="IPR020846">
    <property type="entry name" value="MFS_dom"/>
</dbReference>
<feature type="transmembrane region" description="Helical" evidence="7">
    <location>
        <begin position="287"/>
        <end position="306"/>
    </location>
</feature>
<dbReference type="EMBL" id="ADHJ01000012">
    <property type="protein sequence ID" value="EFU42858.1"/>
    <property type="molecule type" value="Genomic_DNA"/>
</dbReference>
<dbReference type="Proteomes" id="UP000003094">
    <property type="component" value="Unassembled WGS sequence"/>
</dbReference>
<keyword evidence="5 7" id="KW-1133">Transmembrane helix</keyword>
<sequence>MKLFEWEEKGGRMNQVQTVESEGFKPLLRNRNYMLLMGSQLVSNMGEWLYIIALLTLVGLKWQAAPWEITAMTLCMALPVLIGGPIAGWIGDRYDRKKIMVISDVVRVFILLGVLLAGNLIQIYVLLIVKGLMDVLFSPAKSGKIKEIVDPKHIDQAVTISSSIEQMSKIIGPSLGGLLMALFGIQLCFIIDAGAFVVSALLLLGVPGRKIVKQEGLTGESHHGVRAGQGEQKSFLKEIGEGLQLIYGIPLLLGGVVTICAVVLVLQMADSQIVTLFRLIPNVSEDLLGYCISASGLGTLIAAMFVRKLSWSTLAKMGAGATAAGLVFAVCAVVVVTKMPHLLQSVVLFGSFFLAGAGGGFVLVPFQMLLMKRTPEHMTSRVFGTVNSLTSGAAIVGPTIGGALITGIGAVPTYIVAGLGTAAVGGVLLLFKGRIERKDEASAVLERSPYGT</sequence>
<evidence type="ECO:0000256" key="4">
    <source>
        <dbReference type="ARBA" id="ARBA00022692"/>
    </source>
</evidence>
<evidence type="ECO:0000256" key="3">
    <source>
        <dbReference type="ARBA" id="ARBA00022475"/>
    </source>
</evidence>
<dbReference type="Gene3D" id="1.20.1250.20">
    <property type="entry name" value="MFS general substrate transporter like domains"/>
    <property type="match status" value="1"/>
</dbReference>
<feature type="transmembrane region" description="Helical" evidence="7">
    <location>
        <begin position="411"/>
        <end position="431"/>
    </location>
</feature>
<comment type="caution">
    <text evidence="9">The sequence shown here is derived from an EMBL/GenBank/DDBJ whole genome shotgun (WGS) entry which is preliminary data.</text>
</comment>
<dbReference type="PRINTS" id="PR01988">
    <property type="entry name" value="EXPORTERBACE"/>
</dbReference>
<reference evidence="9 10" key="1">
    <citation type="journal article" date="2010" name="BMC Genomics">
        <title>Genome sequence of the pattern forming Paenibacillus vortex bacterium reveals potential for thriving in complex environments.</title>
        <authorList>
            <person name="Sirota-Madi A."/>
            <person name="Olender T."/>
            <person name="Helman Y."/>
            <person name="Ingham C."/>
            <person name="Brainis I."/>
            <person name="Roth D."/>
            <person name="Hagi E."/>
            <person name="Brodsky L."/>
            <person name="Leshkowitz D."/>
            <person name="Galatenko V."/>
            <person name="Nikolaev V."/>
            <person name="Mugasimangalam R.C."/>
            <person name="Bransburg-Zabary S."/>
            <person name="Gutnick D.L."/>
            <person name="Lancet D."/>
            <person name="Ben-Jacob E."/>
        </authorList>
    </citation>
    <scope>NUCLEOTIDE SEQUENCE [LARGE SCALE GENOMIC DNA]</scope>
    <source>
        <strain evidence="9 10">V453</strain>
    </source>
</reference>
<dbReference type="AlphaFoldDB" id="A0A2R9SZP8"/>
<evidence type="ECO:0000256" key="2">
    <source>
        <dbReference type="ARBA" id="ARBA00022448"/>
    </source>
</evidence>
<dbReference type="InterPro" id="IPR011701">
    <property type="entry name" value="MFS"/>
</dbReference>
<evidence type="ECO:0000256" key="5">
    <source>
        <dbReference type="ARBA" id="ARBA00022989"/>
    </source>
</evidence>
<feature type="transmembrane region" description="Helical" evidence="7">
    <location>
        <begin position="382"/>
        <end position="405"/>
    </location>
</feature>
<dbReference type="Pfam" id="PF07690">
    <property type="entry name" value="MFS_1"/>
    <property type="match status" value="1"/>
</dbReference>
<dbReference type="PROSITE" id="PS50850">
    <property type="entry name" value="MFS"/>
    <property type="match status" value="1"/>
</dbReference>
<evidence type="ECO:0000259" key="8">
    <source>
        <dbReference type="PROSITE" id="PS50850"/>
    </source>
</evidence>
<keyword evidence="6 7" id="KW-0472">Membrane</keyword>
<organism evidence="9 10">
    <name type="scientific">Paenibacillus vortex V453</name>
    <dbReference type="NCBI Taxonomy" id="715225"/>
    <lineage>
        <taxon>Bacteria</taxon>
        <taxon>Bacillati</taxon>
        <taxon>Bacillota</taxon>
        <taxon>Bacilli</taxon>
        <taxon>Bacillales</taxon>
        <taxon>Paenibacillaceae</taxon>
        <taxon>Paenibacillus</taxon>
    </lineage>
</organism>
<dbReference type="SUPFAM" id="SSF103473">
    <property type="entry name" value="MFS general substrate transporter"/>
    <property type="match status" value="1"/>
</dbReference>
<dbReference type="PANTHER" id="PTHR43266:SF2">
    <property type="entry name" value="MAJOR FACILITATOR SUPERFAMILY (MFS) PROFILE DOMAIN-CONTAINING PROTEIN"/>
    <property type="match status" value="1"/>
</dbReference>
<gene>
    <name evidence="9" type="ORF">PVOR_06480</name>
</gene>
<evidence type="ECO:0000256" key="7">
    <source>
        <dbReference type="SAM" id="Phobius"/>
    </source>
</evidence>
<protein>
    <submittedName>
        <fullName evidence="9">Putative efflux transporter</fullName>
    </submittedName>
</protein>
<dbReference type="InterPro" id="IPR022324">
    <property type="entry name" value="Bacilysin_exporter_BacE_put"/>
</dbReference>
<dbReference type="PANTHER" id="PTHR43266">
    <property type="entry name" value="MACROLIDE-EFFLUX PROTEIN"/>
    <property type="match status" value="1"/>
</dbReference>
<keyword evidence="4 7" id="KW-0812">Transmembrane</keyword>
<proteinExistence type="predicted"/>
<feature type="transmembrane region" description="Helical" evidence="7">
    <location>
        <begin position="245"/>
        <end position="267"/>
    </location>
</feature>
<feature type="transmembrane region" description="Helical" evidence="7">
    <location>
        <begin position="69"/>
        <end position="87"/>
    </location>
</feature>
<dbReference type="InterPro" id="IPR036259">
    <property type="entry name" value="MFS_trans_sf"/>
</dbReference>
<evidence type="ECO:0000313" key="9">
    <source>
        <dbReference type="EMBL" id="EFU42858.1"/>
    </source>
</evidence>
<keyword evidence="2" id="KW-0813">Transport</keyword>
<dbReference type="CDD" id="cd06173">
    <property type="entry name" value="MFS_MefA_like"/>
    <property type="match status" value="1"/>
</dbReference>
<comment type="subcellular location">
    <subcellularLocation>
        <location evidence="1">Cell membrane</location>
        <topology evidence="1">Multi-pass membrane protein</topology>
    </subcellularLocation>
</comment>
<feature type="domain" description="Major facilitator superfamily (MFS) profile" evidence="8">
    <location>
        <begin position="32"/>
        <end position="438"/>
    </location>
</feature>
<feature type="transmembrane region" description="Helical" evidence="7">
    <location>
        <begin position="33"/>
        <end position="57"/>
    </location>
</feature>
<keyword evidence="3" id="KW-1003">Cell membrane</keyword>
<keyword evidence="10" id="KW-1185">Reference proteome</keyword>
<accession>A0A2R9SZP8</accession>
<evidence type="ECO:0000256" key="1">
    <source>
        <dbReference type="ARBA" id="ARBA00004651"/>
    </source>
</evidence>
<dbReference type="GO" id="GO:0005886">
    <property type="term" value="C:plasma membrane"/>
    <property type="evidence" value="ECO:0007669"/>
    <property type="project" value="UniProtKB-SubCell"/>
</dbReference>
<feature type="transmembrane region" description="Helical" evidence="7">
    <location>
        <begin position="318"/>
        <end position="336"/>
    </location>
</feature>
<feature type="transmembrane region" description="Helical" evidence="7">
    <location>
        <begin position="342"/>
        <end position="370"/>
    </location>
</feature>
<feature type="transmembrane region" description="Helical" evidence="7">
    <location>
        <begin position="108"/>
        <end position="129"/>
    </location>
</feature>